<evidence type="ECO:0000313" key="3">
    <source>
        <dbReference type="Proteomes" id="UP000031036"/>
    </source>
</evidence>
<dbReference type="EMBL" id="JPKZ01001389">
    <property type="protein sequence ID" value="KHN82268.1"/>
    <property type="molecule type" value="Genomic_DNA"/>
</dbReference>
<dbReference type="OrthoDB" id="10681051at2759"/>
<accession>A0A0B2VL29</accession>
<evidence type="ECO:0000256" key="1">
    <source>
        <dbReference type="SAM" id="MobiDB-lite"/>
    </source>
</evidence>
<evidence type="ECO:0000313" key="2">
    <source>
        <dbReference type="EMBL" id="KHN82268.1"/>
    </source>
</evidence>
<dbReference type="Proteomes" id="UP000031036">
    <property type="component" value="Unassembled WGS sequence"/>
</dbReference>
<proteinExistence type="predicted"/>
<name>A0A0B2VL29_TOXCA</name>
<organism evidence="2 3">
    <name type="scientific">Toxocara canis</name>
    <name type="common">Canine roundworm</name>
    <dbReference type="NCBI Taxonomy" id="6265"/>
    <lineage>
        <taxon>Eukaryota</taxon>
        <taxon>Metazoa</taxon>
        <taxon>Ecdysozoa</taxon>
        <taxon>Nematoda</taxon>
        <taxon>Chromadorea</taxon>
        <taxon>Rhabditida</taxon>
        <taxon>Spirurina</taxon>
        <taxon>Ascaridomorpha</taxon>
        <taxon>Ascaridoidea</taxon>
        <taxon>Toxocaridae</taxon>
        <taxon>Toxocara</taxon>
    </lineage>
</organism>
<sequence length="389" mass="43954">MLRTHTKTMRVNFRHYAVEIKEHVGTQTGPTEGKPAVPIEGQTWGEKKLWIEVMGISARAHDLAGPTEGKPAVPIEGQTWGEKKLWIEVMGISARAHDLAGPTEGKPAVPIEGQTWGEKKLWIEVMGISARAHDLAVEQPYADLPFDDQFAALDGQRRKFLNHRNRIQQCVTSIKENHNHWLTFLENTPNQAEETSFYEQVRNDPDNFLINASDTIASLSSHVLHLTDMITTTAACQPNTSPVPELQNLSFMQPSNLQLYDIRLPKLQLKPFHRDLSQWPQFKATFQAAIGNDPNISPIKKPTISRIYSKAQQHEPSPGTRSYQKTTTSYGAPLKSSSEHLTLSLINFTVILKTFQRPRATFELQWMNLDAFLPQLQMQGEDLGTRLIH</sequence>
<reference evidence="2 3" key="1">
    <citation type="submission" date="2014-11" db="EMBL/GenBank/DDBJ databases">
        <title>Genetic blueprint of the zoonotic pathogen Toxocara canis.</title>
        <authorList>
            <person name="Zhu X.-Q."/>
            <person name="Korhonen P.K."/>
            <person name="Cai H."/>
            <person name="Young N.D."/>
            <person name="Nejsum P."/>
            <person name="von Samson-Himmelstjerna G."/>
            <person name="Boag P.R."/>
            <person name="Tan P."/>
            <person name="Li Q."/>
            <person name="Min J."/>
            <person name="Yang Y."/>
            <person name="Wang X."/>
            <person name="Fang X."/>
            <person name="Hall R.S."/>
            <person name="Hofmann A."/>
            <person name="Sternberg P.W."/>
            <person name="Jex A.R."/>
            <person name="Gasser R.B."/>
        </authorList>
    </citation>
    <scope>NUCLEOTIDE SEQUENCE [LARGE SCALE GENOMIC DNA]</scope>
    <source>
        <strain evidence="2">PN_DK_2014</strain>
    </source>
</reference>
<keyword evidence="3" id="KW-1185">Reference proteome</keyword>
<dbReference type="AlphaFoldDB" id="A0A0B2VL29"/>
<feature type="region of interest" description="Disordered" evidence="1">
    <location>
        <begin position="311"/>
        <end position="331"/>
    </location>
</feature>
<gene>
    <name evidence="2" type="ORF">Tcan_10717</name>
</gene>
<comment type="caution">
    <text evidence="2">The sequence shown here is derived from an EMBL/GenBank/DDBJ whole genome shotgun (WGS) entry which is preliminary data.</text>
</comment>
<protein>
    <submittedName>
        <fullName evidence="2">Uncharacterized protein</fullName>
    </submittedName>
</protein>